<dbReference type="Proteomes" id="UP000266188">
    <property type="component" value="Unassembled WGS sequence"/>
</dbReference>
<dbReference type="OrthoDB" id="4851849at2759"/>
<dbReference type="EMBL" id="MVGC01001256">
    <property type="protein sequence ID" value="RJE17276.1"/>
    <property type="molecule type" value="Genomic_DNA"/>
</dbReference>
<proteinExistence type="predicted"/>
<dbReference type="AlphaFoldDB" id="A0A3A2Z335"/>
<feature type="non-terminal residue" evidence="1">
    <location>
        <position position="1"/>
    </location>
</feature>
<accession>A0A3A2Z335</accession>
<comment type="caution">
    <text evidence="1">The sequence shown here is derived from an EMBL/GenBank/DDBJ whole genome shotgun (WGS) entry which is preliminary data.</text>
</comment>
<evidence type="ECO:0000313" key="1">
    <source>
        <dbReference type="EMBL" id="RJE17276.1"/>
    </source>
</evidence>
<name>A0A3A2Z335_9EURO</name>
<keyword evidence="2" id="KW-1185">Reference proteome</keyword>
<evidence type="ECO:0000313" key="2">
    <source>
        <dbReference type="Proteomes" id="UP000266188"/>
    </source>
</evidence>
<reference evidence="2" key="1">
    <citation type="submission" date="2017-02" db="EMBL/GenBank/DDBJ databases">
        <authorList>
            <person name="Tafer H."/>
            <person name="Lopandic K."/>
        </authorList>
    </citation>
    <scope>NUCLEOTIDE SEQUENCE [LARGE SCALE GENOMIC DNA]</scope>
    <source>
        <strain evidence="2">CBS 366.77</strain>
    </source>
</reference>
<protein>
    <submittedName>
        <fullName evidence="1">Uncharacterized protein</fullName>
    </submittedName>
</protein>
<organism evidence="1 2">
    <name type="scientific">Aspergillus sclerotialis</name>
    <dbReference type="NCBI Taxonomy" id="2070753"/>
    <lineage>
        <taxon>Eukaryota</taxon>
        <taxon>Fungi</taxon>
        <taxon>Dikarya</taxon>
        <taxon>Ascomycota</taxon>
        <taxon>Pezizomycotina</taxon>
        <taxon>Eurotiomycetes</taxon>
        <taxon>Eurotiomycetidae</taxon>
        <taxon>Eurotiales</taxon>
        <taxon>Aspergillaceae</taxon>
        <taxon>Aspergillus</taxon>
        <taxon>Aspergillus subgen. Polypaecilum</taxon>
    </lineage>
</organism>
<sequence length="160" mass="18202">GRIILRAMLSLRALRAAQKSTKLLHSSKHLGSNLTESRRKQQLIMEDSYTWTFPSSRAFYQAVLNLRKLTEQPSKEHYYRDLKPPQSKAHVLRYEDEMQFADNIAFLAQWQEGVETVSAVTLQENTNGLVILLASNHTPSESIVSGLRNVLALTSEYAIQ</sequence>
<feature type="non-terminal residue" evidence="1">
    <location>
        <position position="160"/>
    </location>
</feature>
<dbReference type="STRING" id="2070753.A0A3A2Z335"/>
<gene>
    <name evidence="1" type="ORF">PHISCL_10387</name>
</gene>